<reference evidence="2" key="1">
    <citation type="submission" date="2019-03" db="EMBL/GenBank/DDBJ databases">
        <title>Lake Tanganyika Metagenome-Assembled Genomes (MAGs).</title>
        <authorList>
            <person name="Tran P."/>
        </authorList>
    </citation>
    <scope>NUCLEOTIDE SEQUENCE</scope>
    <source>
        <strain evidence="2">M_DeepCast_50m_m2_156</strain>
    </source>
</reference>
<proteinExistence type="predicted"/>
<keyword evidence="1" id="KW-1133">Transmembrane helix</keyword>
<feature type="transmembrane region" description="Helical" evidence="1">
    <location>
        <begin position="23"/>
        <end position="41"/>
    </location>
</feature>
<name>A0A8T4C7U8_9ARCH</name>
<evidence type="ECO:0000313" key="3">
    <source>
        <dbReference type="Proteomes" id="UP000774699"/>
    </source>
</evidence>
<feature type="transmembrane region" description="Helical" evidence="1">
    <location>
        <begin position="46"/>
        <end position="64"/>
    </location>
</feature>
<protein>
    <recommendedName>
        <fullName evidence="4">SigmaK-factor processing regulatory BofA</fullName>
    </recommendedName>
</protein>
<sequence length="98" mass="10659">MNVIFQTPEAVTQTITNSIAGNISWLLIGIVFFIIAAMIVYFLKNIIVNTVLGLMGWGLLTYMFHIDLPFWASLVVSAIFGLAGLGVMVVLTVLGIIN</sequence>
<keyword evidence="1" id="KW-0812">Transmembrane</keyword>
<dbReference type="Proteomes" id="UP000774699">
    <property type="component" value="Unassembled WGS sequence"/>
</dbReference>
<organism evidence="2 3">
    <name type="scientific">Candidatus Iainarchaeum sp</name>
    <dbReference type="NCBI Taxonomy" id="3101447"/>
    <lineage>
        <taxon>Archaea</taxon>
        <taxon>Candidatus Iainarchaeota</taxon>
        <taxon>Candidatus Iainarchaeia</taxon>
        <taxon>Candidatus Iainarchaeales</taxon>
        <taxon>Candidatus Iainarchaeaceae</taxon>
        <taxon>Candidatus Iainarchaeum</taxon>
    </lineage>
</organism>
<dbReference type="EMBL" id="VGJJ01000020">
    <property type="protein sequence ID" value="MBM3282274.1"/>
    <property type="molecule type" value="Genomic_DNA"/>
</dbReference>
<evidence type="ECO:0000313" key="2">
    <source>
        <dbReference type="EMBL" id="MBM3282274.1"/>
    </source>
</evidence>
<gene>
    <name evidence="2" type="ORF">FJY86_02960</name>
</gene>
<accession>A0A8T4C7U8</accession>
<feature type="transmembrane region" description="Helical" evidence="1">
    <location>
        <begin position="70"/>
        <end position="97"/>
    </location>
</feature>
<comment type="caution">
    <text evidence="2">The sequence shown here is derived from an EMBL/GenBank/DDBJ whole genome shotgun (WGS) entry which is preliminary data.</text>
</comment>
<evidence type="ECO:0000256" key="1">
    <source>
        <dbReference type="SAM" id="Phobius"/>
    </source>
</evidence>
<evidence type="ECO:0008006" key="4">
    <source>
        <dbReference type="Google" id="ProtNLM"/>
    </source>
</evidence>
<dbReference type="AlphaFoldDB" id="A0A8T4C7U8"/>
<keyword evidence="1" id="KW-0472">Membrane</keyword>